<dbReference type="STRING" id="671987.R0K951"/>
<keyword evidence="3" id="KW-1185">Reference proteome</keyword>
<comment type="similarity">
    <text evidence="1">Belongs to the CFA/CMAS family.</text>
</comment>
<dbReference type="InterPro" id="IPR029063">
    <property type="entry name" value="SAM-dependent_MTases_sf"/>
</dbReference>
<dbReference type="Pfam" id="PF02353">
    <property type="entry name" value="CMAS"/>
    <property type="match status" value="1"/>
</dbReference>
<protein>
    <recommendedName>
        <fullName evidence="4">Coclaurine N-methyltransferase</fullName>
    </recommendedName>
</protein>
<accession>R0K951</accession>
<evidence type="ECO:0000313" key="2">
    <source>
        <dbReference type="EMBL" id="EOA89508.1"/>
    </source>
</evidence>
<dbReference type="PANTHER" id="PTHR43832">
    <property type="match status" value="1"/>
</dbReference>
<dbReference type="Gene3D" id="3.40.50.150">
    <property type="entry name" value="Vaccinia Virus protein VP39"/>
    <property type="match status" value="1"/>
</dbReference>
<dbReference type="OrthoDB" id="506498at2759"/>
<dbReference type="EMBL" id="KB908515">
    <property type="protein sequence ID" value="EOA89508.1"/>
    <property type="molecule type" value="Genomic_DNA"/>
</dbReference>
<dbReference type="RefSeq" id="XP_008023267.1">
    <property type="nucleotide sequence ID" value="XM_008025076.1"/>
</dbReference>
<sequence length="353" mass="40149">MNYISNLVNSDAIINPLLDNGYLPHAVIRVGIRRQLADRLQSIATTSLEAGYESKMNYVKLLRERPIAIETATANEQHYEVGTSVLKGMLGPRMKYSSCLYEKGGETLAQAEIAMMRLYVERAELKDGMSILDLGCGWGSASLYMAEVFPNSKITAFSNSRTQKEYIDGVAGMKGFKNLTVITGDVVDYEFEPSAFDRVISIELFEHMKNYQLLLRKVSNALKPGGKLFVHIFAHCTTPYDFDGGWMTEHFFTGGTMPSADLLLFFQDDLRVKKQWWVSGINYSKTCEDWLVTMVKNKETIWKGLVETYGEANALTWWNRWQVFHLACSELFRWDGGDTWGVSHYLFEKPATH</sequence>
<organism evidence="2 3">
    <name type="scientific">Exserohilum turcicum (strain 28A)</name>
    <name type="common">Northern leaf blight fungus</name>
    <name type="synonym">Setosphaeria turcica</name>
    <dbReference type="NCBI Taxonomy" id="671987"/>
    <lineage>
        <taxon>Eukaryota</taxon>
        <taxon>Fungi</taxon>
        <taxon>Dikarya</taxon>
        <taxon>Ascomycota</taxon>
        <taxon>Pezizomycotina</taxon>
        <taxon>Dothideomycetes</taxon>
        <taxon>Pleosporomycetidae</taxon>
        <taxon>Pleosporales</taxon>
        <taxon>Pleosporineae</taxon>
        <taxon>Pleosporaceae</taxon>
        <taxon>Exserohilum</taxon>
    </lineage>
</organism>
<reference evidence="2 3" key="1">
    <citation type="journal article" date="2012" name="PLoS Pathog.">
        <title>Diverse lifestyles and strategies of plant pathogenesis encoded in the genomes of eighteen Dothideomycetes fungi.</title>
        <authorList>
            <person name="Ohm R.A."/>
            <person name="Feau N."/>
            <person name="Henrissat B."/>
            <person name="Schoch C.L."/>
            <person name="Horwitz B.A."/>
            <person name="Barry K.W."/>
            <person name="Condon B.J."/>
            <person name="Copeland A.C."/>
            <person name="Dhillon B."/>
            <person name="Glaser F."/>
            <person name="Hesse C.N."/>
            <person name="Kosti I."/>
            <person name="LaButti K."/>
            <person name="Lindquist E.A."/>
            <person name="Lucas S."/>
            <person name="Salamov A.A."/>
            <person name="Bradshaw R.E."/>
            <person name="Ciuffetti L."/>
            <person name="Hamelin R.C."/>
            <person name="Kema G.H.J."/>
            <person name="Lawrence C."/>
            <person name="Scott J.A."/>
            <person name="Spatafora J.W."/>
            <person name="Turgeon B.G."/>
            <person name="de Wit P.J.G.M."/>
            <person name="Zhong S."/>
            <person name="Goodwin S.B."/>
            <person name="Grigoriev I.V."/>
        </authorList>
    </citation>
    <scope>NUCLEOTIDE SEQUENCE [LARGE SCALE GENOMIC DNA]</scope>
    <source>
        <strain evidence="3">28A</strain>
    </source>
</reference>
<dbReference type="FunFam" id="3.40.50.150:FF:000554">
    <property type="entry name" value="Cation-transporting ATPase"/>
    <property type="match status" value="1"/>
</dbReference>
<dbReference type="HOGENOM" id="CLU_045794_0_0_1"/>
<dbReference type="GeneID" id="19397987"/>
<evidence type="ECO:0000256" key="1">
    <source>
        <dbReference type="ARBA" id="ARBA00010815"/>
    </source>
</evidence>
<evidence type="ECO:0008006" key="4">
    <source>
        <dbReference type="Google" id="ProtNLM"/>
    </source>
</evidence>
<evidence type="ECO:0000313" key="3">
    <source>
        <dbReference type="Proteomes" id="UP000016935"/>
    </source>
</evidence>
<reference evidence="2 3" key="2">
    <citation type="journal article" date="2013" name="PLoS Genet.">
        <title>Comparative genome structure, secondary metabolite, and effector coding capacity across Cochliobolus pathogens.</title>
        <authorList>
            <person name="Condon B.J."/>
            <person name="Leng Y."/>
            <person name="Wu D."/>
            <person name="Bushley K.E."/>
            <person name="Ohm R.A."/>
            <person name="Otillar R."/>
            <person name="Martin J."/>
            <person name="Schackwitz W."/>
            <person name="Grimwood J."/>
            <person name="MohdZainudin N."/>
            <person name="Xue C."/>
            <person name="Wang R."/>
            <person name="Manning V.A."/>
            <person name="Dhillon B."/>
            <person name="Tu Z.J."/>
            <person name="Steffenson B.J."/>
            <person name="Salamov A."/>
            <person name="Sun H."/>
            <person name="Lowry S."/>
            <person name="LaButti K."/>
            <person name="Han J."/>
            <person name="Copeland A."/>
            <person name="Lindquist E."/>
            <person name="Barry K."/>
            <person name="Schmutz J."/>
            <person name="Baker S.E."/>
            <person name="Ciuffetti L.M."/>
            <person name="Grigoriev I.V."/>
            <person name="Zhong S."/>
            <person name="Turgeon B.G."/>
        </authorList>
    </citation>
    <scope>NUCLEOTIDE SEQUENCE [LARGE SCALE GENOMIC DNA]</scope>
    <source>
        <strain evidence="3">28A</strain>
    </source>
</reference>
<dbReference type="PANTHER" id="PTHR43832:SF1">
    <property type="entry name" value="S-ADENOSYL-L-METHIONINE-DEPENDENT METHYLTRANSFERASES SUPERFAMILY PROTEIN"/>
    <property type="match status" value="1"/>
</dbReference>
<name>R0K951_EXST2</name>
<proteinExistence type="inferred from homology"/>
<dbReference type="CDD" id="cd02440">
    <property type="entry name" value="AdoMet_MTases"/>
    <property type="match status" value="1"/>
</dbReference>
<dbReference type="SUPFAM" id="SSF53335">
    <property type="entry name" value="S-adenosyl-L-methionine-dependent methyltransferases"/>
    <property type="match status" value="1"/>
</dbReference>
<dbReference type="AlphaFoldDB" id="R0K951"/>
<dbReference type="Proteomes" id="UP000016935">
    <property type="component" value="Unassembled WGS sequence"/>
</dbReference>
<gene>
    <name evidence="2" type="ORF">SETTUDRAFT_159872</name>
</gene>
<dbReference type="eggNOG" id="ENOG502QQW3">
    <property type="taxonomic scope" value="Eukaryota"/>
</dbReference>